<keyword evidence="2" id="KW-1185">Reference proteome</keyword>
<dbReference type="RefSeq" id="XP_005538569.1">
    <property type="nucleotide sequence ID" value="XM_005538512.1"/>
</dbReference>
<dbReference type="AlphaFoldDB" id="M1VLF6"/>
<dbReference type="EMBL" id="AP006500">
    <property type="protein sequence ID" value="BAM82533.1"/>
    <property type="molecule type" value="Genomic_DNA"/>
</dbReference>
<gene>
    <name evidence="1" type="ORF">CYME_CMR324C</name>
</gene>
<organism evidence="1 2">
    <name type="scientific">Cyanidioschyzon merolae (strain NIES-3377 / 10D)</name>
    <name type="common">Unicellular red alga</name>
    <dbReference type="NCBI Taxonomy" id="280699"/>
    <lineage>
        <taxon>Eukaryota</taxon>
        <taxon>Rhodophyta</taxon>
        <taxon>Bangiophyceae</taxon>
        <taxon>Cyanidiales</taxon>
        <taxon>Cyanidiaceae</taxon>
        <taxon>Cyanidioschyzon</taxon>
    </lineage>
</organism>
<evidence type="ECO:0000313" key="1">
    <source>
        <dbReference type="EMBL" id="BAM82533.1"/>
    </source>
</evidence>
<name>M1VLF6_CYAM1</name>
<reference evidence="1 2" key="1">
    <citation type="journal article" date="2004" name="Nature">
        <title>Genome sequence of the ultrasmall unicellular red alga Cyanidioschyzon merolae 10D.</title>
        <authorList>
            <person name="Matsuzaki M."/>
            <person name="Misumi O."/>
            <person name="Shin-i T."/>
            <person name="Maruyama S."/>
            <person name="Takahara M."/>
            <person name="Miyagishima S."/>
            <person name="Mori T."/>
            <person name="Nishida K."/>
            <person name="Yagisawa F."/>
            <person name="Nishida K."/>
            <person name="Yoshida Y."/>
            <person name="Nishimura Y."/>
            <person name="Nakao S."/>
            <person name="Kobayashi T."/>
            <person name="Momoyama Y."/>
            <person name="Higashiyama T."/>
            <person name="Minoda A."/>
            <person name="Sano M."/>
            <person name="Nomoto H."/>
            <person name="Oishi K."/>
            <person name="Hayashi H."/>
            <person name="Ohta F."/>
            <person name="Nishizaka S."/>
            <person name="Haga S."/>
            <person name="Miura S."/>
            <person name="Morishita T."/>
            <person name="Kabeya Y."/>
            <person name="Terasawa K."/>
            <person name="Suzuki Y."/>
            <person name="Ishii Y."/>
            <person name="Asakawa S."/>
            <person name="Takano H."/>
            <person name="Ohta N."/>
            <person name="Kuroiwa H."/>
            <person name="Tanaka K."/>
            <person name="Shimizu N."/>
            <person name="Sugano S."/>
            <person name="Sato N."/>
            <person name="Nozaki H."/>
            <person name="Ogasawara N."/>
            <person name="Kohara Y."/>
            <person name="Kuroiwa T."/>
        </authorList>
    </citation>
    <scope>NUCLEOTIDE SEQUENCE [LARGE SCALE GENOMIC DNA]</scope>
    <source>
        <strain evidence="1 2">10D</strain>
    </source>
</reference>
<reference evidence="1 2" key="2">
    <citation type="journal article" date="2007" name="BMC Biol.">
        <title>A 100%-complete sequence reveals unusually simple genomic features in the hot-spring red alga Cyanidioschyzon merolae.</title>
        <authorList>
            <person name="Nozaki H."/>
            <person name="Takano H."/>
            <person name="Misumi O."/>
            <person name="Terasawa K."/>
            <person name="Matsuzaki M."/>
            <person name="Maruyama S."/>
            <person name="Nishida K."/>
            <person name="Yagisawa F."/>
            <person name="Yoshida Y."/>
            <person name="Fujiwara T."/>
            <person name="Takio S."/>
            <person name="Tamura K."/>
            <person name="Chung S.J."/>
            <person name="Nakamura S."/>
            <person name="Kuroiwa H."/>
            <person name="Tanaka K."/>
            <person name="Sato N."/>
            <person name="Kuroiwa T."/>
        </authorList>
    </citation>
    <scope>NUCLEOTIDE SEQUENCE [LARGE SCALE GENOMIC DNA]</scope>
    <source>
        <strain evidence="1 2">10D</strain>
    </source>
</reference>
<evidence type="ECO:0000313" key="2">
    <source>
        <dbReference type="Proteomes" id="UP000007014"/>
    </source>
</evidence>
<dbReference type="HOGENOM" id="CLU_788366_0_0_1"/>
<dbReference type="KEGG" id="cme:CYME_CMR324C"/>
<dbReference type="GeneID" id="16996948"/>
<dbReference type="Gramene" id="CMR324CT">
    <property type="protein sequence ID" value="CMR324CT"/>
    <property type="gene ID" value="CMR324C"/>
</dbReference>
<sequence length="352" mass="39362">MEVQAPESAREQPAETRPSQRLAVLFNSFATRDKQKVVNDRVNAAALLSALESGNESAAAVVPAIVEQLTGGAIRTTPLEHGHGWLVRPSKPILPQSVYVPLRSFSSKYRSRSSVSPNGQLPETLKFFFSIGVVVYCERCTVRVTEPTTGAPVKHEPVEYIGLAAFEAATPDRHDSIPDDAGRSGTEVCLQIARHCERHAANEIPVAPRDVVLFAGTYDSSIWKRETHGPKEHLSRPVRRVPCITNPILCLLGRDIDAVICSGLDGENEPTRCAARHLCERVFDRRLSSQRWSDTRCRYCTRRLFEKSSRTRRPELNAGIVPRAGSQLRRLERCHIRKIAQERDRTLSTSRR</sequence>
<dbReference type="Proteomes" id="UP000007014">
    <property type="component" value="Chromosome 18"/>
</dbReference>
<proteinExistence type="predicted"/>
<accession>M1VLF6</accession>
<protein>
    <submittedName>
        <fullName evidence="1">Uncharacterized protein</fullName>
    </submittedName>
</protein>